<dbReference type="Proteomes" id="UP001174909">
    <property type="component" value="Unassembled WGS sequence"/>
</dbReference>
<name>A0AA35WX03_GEOBA</name>
<evidence type="ECO:0000256" key="1">
    <source>
        <dbReference type="SAM" id="Phobius"/>
    </source>
</evidence>
<keyword evidence="1" id="KW-1133">Transmembrane helix</keyword>
<sequence length="248" mass="25843">VEVGLEVNNGHSACSNVTADVTSCTLDLPRDIYNISITQTNDFGSTVDSKVLNMEVLAVTEQASFKLNAQVLLIVTVRRNRLCPETQSPAIVTFGSAAVAERQCRGQLNATEMAIPSGDSASFYVDAADISVLPAETICFIVSLDGIPVTSGNASTAITVAVGSGDEGCPSVGLAVGIAVALSLLVVLPVGVVLGISGMWCLTRSRAASGDKGKRNVAPVLYEEPSKTTIPLTENQAYGQVILRQRTS</sequence>
<proteinExistence type="predicted"/>
<feature type="transmembrane region" description="Helical" evidence="1">
    <location>
        <begin position="174"/>
        <end position="202"/>
    </location>
</feature>
<keyword evidence="1" id="KW-0472">Membrane</keyword>
<keyword evidence="1" id="KW-0812">Transmembrane</keyword>
<organism evidence="2 3">
    <name type="scientific">Geodia barretti</name>
    <name type="common">Barrett's horny sponge</name>
    <dbReference type="NCBI Taxonomy" id="519541"/>
    <lineage>
        <taxon>Eukaryota</taxon>
        <taxon>Metazoa</taxon>
        <taxon>Porifera</taxon>
        <taxon>Demospongiae</taxon>
        <taxon>Heteroscleromorpha</taxon>
        <taxon>Tetractinellida</taxon>
        <taxon>Astrophorina</taxon>
        <taxon>Geodiidae</taxon>
        <taxon>Geodia</taxon>
    </lineage>
</organism>
<comment type="caution">
    <text evidence="2">The sequence shown here is derived from an EMBL/GenBank/DDBJ whole genome shotgun (WGS) entry which is preliminary data.</text>
</comment>
<evidence type="ECO:0000313" key="3">
    <source>
        <dbReference type="Proteomes" id="UP001174909"/>
    </source>
</evidence>
<accession>A0AA35WX03</accession>
<keyword evidence="3" id="KW-1185">Reference proteome</keyword>
<protein>
    <submittedName>
        <fullName evidence="2">Uncharacterized protein</fullName>
    </submittedName>
</protein>
<feature type="non-terminal residue" evidence="2">
    <location>
        <position position="1"/>
    </location>
</feature>
<dbReference type="AlphaFoldDB" id="A0AA35WX03"/>
<dbReference type="EMBL" id="CASHTH010002573">
    <property type="protein sequence ID" value="CAI8031901.1"/>
    <property type="molecule type" value="Genomic_DNA"/>
</dbReference>
<reference evidence="2" key="1">
    <citation type="submission" date="2023-03" db="EMBL/GenBank/DDBJ databases">
        <authorList>
            <person name="Steffen K."/>
            <person name="Cardenas P."/>
        </authorList>
    </citation>
    <scope>NUCLEOTIDE SEQUENCE</scope>
</reference>
<gene>
    <name evidence="2" type="ORF">GBAR_LOCUS18063</name>
</gene>
<evidence type="ECO:0000313" key="2">
    <source>
        <dbReference type="EMBL" id="CAI8031901.1"/>
    </source>
</evidence>